<sequence>MVNPNLRGLASAIQRHSSLVVGAQRITLDHITILRALSSYPSLNLRLRLIYILILLLVDHSLLYLASLKLFSLLDLANSPPCHEFGNVGISQSFGEPLLALKSLKELPNELSKEELDG</sequence>
<name>A0A803PIS3_CANSA</name>
<accession>A0A803PIS3</accession>
<keyword evidence="2" id="KW-1185">Reference proteome</keyword>
<organism evidence="1 2">
    <name type="scientific">Cannabis sativa</name>
    <name type="common">Hemp</name>
    <name type="synonym">Marijuana</name>
    <dbReference type="NCBI Taxonomy" id="3483"/>
    <lineage>
        <taxon>Eukaryota</taxon>
        <taxon>Viridiplantae</taxon>
        <taxon>Streptophyta</taxon>
        <taxon>Embryophyta</taxon>
        <taxon>Tracheophyta</taxon>
        <taxon>Spermatophyta</taxon>
        <taxon>Magnoliopsida</taxon>
        <taxon>eudicotyledons</taxon>
        <taxon>Gunneridae</taxon>
        <taxon>Pentapetalae</taxon>
        <taxon>rosids</taxon>
        <taxon>fabids</taxon>
        <taxon>Rosales</taxon>
        <taxon>Cannabaceae</taxon>
        <taxon>Cannabis</taxon>
    </lineage>
</organism>
<dbReference type="Gramene" id="evm.model.04.795">
    <property type="protein sequence ID" value="cds.evm.model.04.795"/>
    <property type="gene ID" value="evm.TU.04.795"/>
</dbReference>
<protein>
    <submittedName>
        <fullName evidence="1">Uncharacterized protein</fullName>
    </submittedName>
</protein>
<dbReference type="Proteomes" id="UP000596661">
    <property type="component" value="Chromosome 4"/>
</dbReference>
<dbReference type="EnsemblPlants" id="evm.model.04.795">
    <property type="protein sequence ID" value="cds.evm.model.04.795"/>
    <property type="gene ID" value="evm.TU.04.795"/>
</dbReference>
<dbReference type="EMBL" id="UZAU01000368">
    <property type="status" value="NOT_ANNOTATED_CDS"/>
    <property type="molecule type" value="Genomic_DNA"/>
</dbReference>
<dbReference type="AlphaFoldDB" id="A0A803PIS3"/>
<proteinExistence type="predicted"/>
<reference evidence="1" key="1">
    <citation type="submission" date="2018-11" db="EMBL/GenBank/DDBJ databases">
        <authorList>
            <person name="Grassa J C."/>
        </authorList>
    </citation>
    <scope>NUCLEOTIDE SEQUENCE [LARGE SCALE GENOMIC DNA]</scope>
</reference>
<reference evidence="1" key="2">
    <citation type="submission" date="2021-03" db="UniProtKB">
        <authorList>
            <consortium name="EnsemblPlants"/>
        </authorList>
    </citation>
    <scope>IDENTIFICATION</scope>
</reference>
<evidence type="ECO:0000313" key="1">
    <source>
        <dbReference type="EnsemblPlants" id="cds.evm.model.04.795"/>
    </source>
</evidence>
<evidence type="ECO:0000313" key="2">
    <source>
        <dbReference type="Proteomes" id="UP000596661"/>
    </source>
</evidence>